<feature type="compositionally biased region" description="Polar residues" evidence="11">
    <location>
        <begin position="44"/>
        <end position="57"/>
    </location>
</feature>
<dbReference type="Gene3D" id="2.70.40.10">
    <property type="match status" value="1"/>
</dbReference>
<dbReference type="CDD" id="cd07557">
    <property type="entry name" value="trimeric_dUTPase"/>
    <property type="match status" value="1"/>
</dbReference>
<keyword evidence="7 10" id="KW-0460">Magnesium</keyword>
<dbReference type="PANTHER" id="PTHR11241">
    <property type="entry name" value="DEOXYURIDINE 5'-TRIPHOSPHATE NUCLEOTIDOHYDROLASE"/>
    <property type="match status" value="1"/>
</dbReference>
<comment type="catalytic activity">
    <reaction evidence="9 10">
        <text>dUTP + H2O = dUMP + diphosphate + H(+)</text>
        <dbReference type="Rhea" id="RHEA:10248"/>
        <dbReference type="ChEBI" id="CHEBI:15377"/>
        <dbReference type="ChEBI" id="CHEBI:15378"/>
        <dbReference type="ChEBI" id="CHEBI:33019"/>
        <dbReference type="ChEBI" id="CHEBI:61555"/>
        <dbReference type="ChEBI" id="CHEBI:246422"/>
        <dbReference type="EC" id="3.6.1.23"/>
    </reaction>
</comment>
<comment type="cofactor">
    <cofactor evidence="1 10">
        <name>Mg(2+)</name>
        <dbReference type="ChEBI" id="CHEBI:18420"/>
    </cofactor>
</comment>
<feature type="compositionally biased region" description="Low complexity" evidence="11">
    <location>
        <begin position="27"/>
        <end position="38"/>
    </location>
</feature>
<dbReference type="GO" id="GO:0046081">
    <property type="term" value="P:dUTP catabolic process"/>
    <property type="evidence" value="ECO:0007669"/>
    <property type="project" value="UniProtKB-UniRule"/>
</dbReference>
<proteinExistence type="inferred from homology"/>
<feature type="compositionally biased region" description="Low complexity" evidence="11">
    <location>
        <begin position="218"/>
        <end position="232"/>
    </location>
</feature>
<gene>
    <name evidence="13" type="ORF">COCHEDRAFT_1192117</name>
</gene>
<evidence type="ECO:0000256" key="8">
    <source>
        <dbReference type="ARBA" id="ARBA00023080"/>
    </source>
</evidence>
<dbReference type="NCBIfam" id="NF001862">
    <property type="entry name" value="PRK00601.1"/>
    <property type="match status" value="1"/>
</dbReference>
<evidence type="ECO:0000313" key="13">
    <source>
        <dbReference type="EMBL" id="EMD93959.1"/>
    </source>
</evidence>
<evidence type="ECO:0000256" key="3">
    <source>
        <dbReference type="ARBA" id="ARBA00005142"/>
    </source>
</evidence>
<evidence type="ECO:0000259" key="12">
    <source>
        <dbReference type="Pfam" id="PF00692"/>
    </source>
</evidence>
<keyword evidence="14" id="KW-1185">Reference proteome</keyword>
<dbReference type="InterPro" id="IPR029054">
    <property type="entry name" value="dUTPase-like"/>
</dbReference>
<comment type="function">
    <text evidence="2">This enzyme is involved in nucleotide metabolism: it produces dUMP, the immediate precursor of thymidine nucleotides and it decreases the intracellular concentration of dUTP so that uracil cannot be incorporated into DNA.</text>
</comment>
<evidence type="ECO:0000256" key="11">
    <source>
        <dbReference type="SAM" id="MobiDB-lite"/>
    </source>
</evidence>
<dbReference type="OMA" id="NTIHEPP"/>
<dbReference type="AlphaFoldDB" id="M2U5Z0"/>
<evidence type="ECO:0000313" key="14">
    <source>
        <dbReference type="Proteomes" id="UP000016936"/>
    </source>
</evidence>
<reference evidence="13 14" key="1">
    <citation type="journal article" date="2012" name="PLoS Pathog.">
        <title>Diverse lifestyles and strategies of plant pathogenesis encoded in the genomes of eighteen Dothideomycetes fungi.</title>
        <authorList>
            <person name="Ohm R.A."/>
            <person name="Feau N."/>
            <person name="Henrissat B."/>
            <person name="Schoch C.L."/>
            <person name="Horwitz B.A."/>
            <person name="Barry K.W."/>
            <person name="Condon B.J."/>
            <person name="Copeland A.C."/>
            <person name="Dhillon B."/>
            <person name="Glaser F."/>
            <person name="Hesse C.N."/>
            <person name="Kosti I."/>
            <person name="LaButti K."/>
            <person name="Lindquist E.A."/>
            <person name="Lucas S."/>
            <person name="Salamov A.A."/>
            <person name="Bradshaw R.E."/>
            <person name="Ciuffetti L."/>
            <person name="Hamelin R.C."/>
            <person name="Kema G.H.J."/>
            <person name="Lawrence C."/>
            <person name="Scott J.A."/>
            <person name="Spatafora J.W."/>
            <person name="Turgeon B.G."/>
            <person name="de Wit P.J.G.M."/>
            <person name="Zhong S."/>
            <person name="Goodwin S.B."/>
            <person name="Grigoriev I.V."/>
        </authorList>
    </citation>
    <scope>NUCLEOTIDE SEQUENCE [LARGE SCALE GENOMIC DNA]</scope>
    <source>
        <strain evidence="14">C5 / ATCC 48332 / race O</strain>
    </source>
</reference>
<evidence type="ECO:0000256" key="5">
    <source>
        <dbReference type="ARBA" id="ARBA00011233"/>
    </source>
</evidence>
<evidence type="ECO:0000256" key="2">
    <source>
        <dbReference type="ARBA" id="ARBA00003495"/>
    </source>
</evidence>
<dbReference type="eggNOG" id="KOG3370">
    <property type="taxonomic scope" value="Eukaryota"/>
</dbReference>
<dbReference type="UniPathway" id="UPA00610">
    <property type="reaction ID" value="UER00666"/>
</dbReference>
<feature type="compositionally biased region" description="Pro residues" evidence="11">
    <location>
        <begin position="1"/>
        <end position="18"/>
    </location>
</feature>
<protein>
    <recommendedName>
        <fullName evidence="10">Deoxyuridine 5'-triphosphate nucleotidohydrolase</fullName>
        <shortName evidence="10">dUTPase</shortName>
        <ecNumber evidence="10">3.6.1.23</ecNumber>
    </recommendedName>
    <alternativeName>
        <fullName evidence="10">dUTP pyrophosphatase</fullName>
    </alternativeName>
</protein>
<dbReference type="EC" id="3.6.1.23" evidence="10"/>
<dbReference type="NCBIfam" id="TIGR00576">
    <property type="entry name" value="dut"/>
    <property type="match status" value="1"/>
</dbReference>
<keyword evidence="8 10" id="KW-0546">Nucleotide metabolism</keyword>
<feature type="domain" description="dUTPase-like" evidence="12">
    <location>
        <begin position="86"/>
        <end position="214"/>
    </location>
</feature>
<comment type="pathway">
    <text evidence="3 10">Pyrimidine metabolism; dUMP biosynthesis; dUMP from dCTP (dUTP route): step 2/2.</text>
</comment>
<comment type="function">
    <text evidence="10">Involved in nucleotide metabolism via production of dUMP, the immediate precursor of thymidine nucleotides, and decreases the intracellular concentration of dUTP so that uracil cannot be incorporated into DNA.</text>
</comment>
<dbReference type="Proteomes" id="UP000016936">
    <property type="component" value="Unassembled WGS sequence"/>
</dbReference>
<evidence type="ECO:0000256" key="9">
    <source>
        <dbReference type="ARBA" id="ARBA00047686"/>
    </source>
</evidence>
<dbReference type="InterPro" id="IPR033704">
    <property type="entry name" value="dUTPase_trimeric"/>
</dbReference>
<dbReference type="GO" id="GO:0000287">
    <property type="term" value="F:magnesium ion binding"/>
    <property type="evidence" value="ECO:0007669"/>
    <property type="project" value="UniProtKB-UniRule"/>
</dbReference>
<dbReference type="FunFam" id="2.70.40.10:FF:000004">
    <property type="entry name" value="Deoxyuridine triphosphatase"/>
    <property type="match status" value="1"/>
</dbReference>
<reference evidence="14" key="2">
    <citation type="journal article" date="2013" name="PLoS Genet.">
        <title>Comparative genome structure, secondary metabolite, and effector coding capacity across Cochliobolus pathogens.</title>
        <authorList>
            <person name="Condon B.J."/>
            <person name="Leng Y."/>
            <person name="Wu D."/>
            <person name="Bushley K.E."/>
            <person name="Ohm R.A."/>
            <person name="Otillar R."/>
            <person name="Martin J."/>
            <person name="Schackwitz W."/>
            <person name="Grimwood J."/>
            <person name="MohdZainudin N."/>
            <person name="Xue C."/>
            <person name="Wang R."/>
            <person name="Manning V.A."/>
            <person name="Dhillon B."/>
            <person name="Tu Z.J."/>
            <person name="Steffenson B.J."/>
            <person name="Salamov A."/>
            <person name="Sun H."/>
            <person name="Lowry S."/>
            <person name="LaButti K."/>
            <person name="Han J."/>
            <person name="Copeland A."/>
            <person name="Lindquist E."/>
            <person name="Barry K."/>
            <person name="Schmutz J."/>
            <person name="Baker S.E."/>
            <person name="Ciuffetti L.M."/>
            <person name="Grigoriev I.V."/>
            <person name="Zhong S."/>
            <person name="Turgeon B.G."/>
        </authorList>
    </citation>
    <scope>NUCLEOTIDE SEQUENCE [LARGE SCALE GENOMIC DNA]</scope>
    <source>
        <strain evidence="14">C5 / ATCC 48332 / race O</strain>
    </source>
</reference>
<dbReference type="HOGENOM" id="CLU_068508_2_0_1"/>
<accession>M2U5Z0</accession>
<feature type="region of interest" description="Disordered" evidence="11">
    <location>
        <begin position="1"/>
        <end position="58"/>
    </location>
</feature>
<dbReference type="SUPFAM" id="SSF51283">
    <property type="entry name" value="dUTPase-like"/>
    <property type="match status" value="1"/>
</dbReference>
<dbReference type="Pfam" id="PF00692">
    <property type="entry name" value="dUTPase"/>
    <property type="match status" value="1"/>
</dbReference>
<feature type="region of interest" description="Disordered" evidence="11">
    <location>
        <begin position="214"/>
        <end position="239"/>
    </location>
</feature>
<evidence type="ECO:0000256" key="1">
    <source>
        <dbReference type="ARBA" id="ARBA00001946"/>
    </source>
</evidence>
<dbReference type="EMBL" id="KB445572">
    <property type="protein sequence ID" value="EMD93959.1"/>
    <property type="molecule type" value="Genomic_DNA"/>
</dbReference>
<evidence type="ECO:0000256" key="7">
    <source>
        <dbReference type="ARBA" id="ARBA00022842"/>
    </source>
</evidence>
<name>M2U5Z0_COCH5</name>
<evidence type="ECO:0000256" key="6">
    <source>
        <dbReference type="ARBA" id="ARBA00022801"/>
    </source>
</evidence>
<dbReference type="InterPro" id="IPR036157">
    <property type="entry name" value="dUTPase-like_sf"/>
</dbReference>
<dbReference type="GO" id="GO:0004170">
    <property type="term" value="F:dUTP diphosphatase activity"/>
    <property type="evidence" value="ECO:0007669"/>
    <property type="project" value="UniProtKB-UniRule"/>
</dbReference>
<dbReference type="STRING" id="701091.M2U5Z0"/>
<dbReference type="OrthoDB" id="419889at2759"/>
<evidence type="ECO:0000256" key="10">
    <source>
        <dbReference type="RuleBase" id="RU367024"/>
    </source>
</evidence>
<comment type="subunit">
    <text evidence="5 10">Homotrimer.</text>
</comment>
<sequence>MSDTPLPPHSPPSLPASPLPKRTKVISPSPLTQPSTLPRGTDSGLATPTPLASMSSVLQPPAPIAPSIAAGAAAEQQLQVQLLSANARAPTKGSAFAAGHDLYSAVDVVIPARGRKLVATDIKISVPVGTYGRVAPRSGLAYKHGIDTMAGVIDADYRGPVGVILANLSDEDFEIKIGDRIAQLVVEKIAMPNVVVVEELEQSVRGSGGFGSTGGFGATPAAAEPPAAVAAVETEEKKE</sequence>
<dbReference type="PANTHER" id="PTHR11241:SF0">
    <property type="entry name" value="DEOXYURIDINE 5'-TRIPHOSPHATE NUCLEOTIDOHYDROLASE"/>
    <property type="match status" value="1"/>
</dbReference>
<dbReference type="InterPro" id="IPR008181">
    <property type="entry name" value="dUTPase"/>
</dbReference>
<keyword evidence="10" id="KW-0479">Metal-binding</keyword>
<evidence type="ECO:0000256" key="4">
    <source>
        <dbReference type="ARBA" id="ARBA00006581"/>
    </source>
</evidence>
<keyword evidence="6 10" id="KW-0378">Hydrolase</keyword>
<dbReference type="GO" id="GO:0006226">
    <property type="term" value="P:dUMP biosynthetic process"/>
    <property type="evidence" value="ECO:0007669"/>
    <property type="project" value="UniProtKB-UniRule"/>
</dbReference>
<organism evidence="13 14">
    <name type="scientific">Cochliobolus heterostrophus (strain C5 / ATCC 48332 / race O)</name>
    <name type="common">Southern corn leaf blight fungus</name>
    <name type="synonym">Bipolaris maydis</name>
    <dbReference type="NCBI Taxonomy" id="701091"/>
    <lineage>
        <taxon>Eukaryota</taxon>
        <taxon>Fungi</taxon>
        <taxon>Dikarya</taxon>
        <taxon>Ascomycota</taxon>
        <taxon>Pezizomycotina</taxon>
        <taxon>Dothideomycetes</taxon>
        <taxon>Pleosporomycetidae</taxon>
        <taxon>Pleosporales</taxon>
        <taxon>Pleosporineae</taxon>
        <taxon>Pleosporaceae</taxon>
        <taxon>Bipolaris</taxon>
    </lineage>
</organism>
<comment type="similarity">
    <text evidence="4 10">Belongs to the dUTPase family.</text>
</comment>